<evidence type="ECO:0000313" key="2">
    <source>
        <dbReference type="EMBL" id="TKD01992.1"/>
    </source>
</evidence>
<evidence type="ECO:0000313" key="3">
    <source>
        <dbReference type="Proteomes" id="UP000309215"/>
    </source>
</evidence>
<name>A0A4U1J4A3_9BACT</name>
<sequence>MKLSTAPHRASLGLVSLLALAACTDQVAPPSGASTFRVRITQVNGADAPPDDAPLPANRGDREDTWAFELETLSPYGEHVDFNGMVRISIEPGVVLSVTGDGAAGRNIQVVDGKAQGLATVTAVYGPARLWVEDLGYTPVPLSEKPACSNGKDDDGDVLIDFPADPGCAFADDDNEETGTFAAGISPPVHYELPRISDVQGFGSATPFPYEAIEINTHRPKPLVVTRVSNDGFYVTDLSEQATGYNHIFAFNFSTPPGMRVCDRVTFLTGTVVEFFGFTELSFPSYVVSFPVEGEDTCEVPEPPVLDDSMIPNADAMEKLESGLVRIEGFRVATKFGPKPVVDNVPDADHSNCDLNGDGQVDFASQAEGACSDACSADPECTEWTSYSARGNYKVFKGNTQIQIQTGTAASFDPTGHKGETLDAVTGTLRNFSGGSLNWTIETRCPDDLVCQSQGCVKATVPSTKACVRLRTIDDNDQGSN</sequence>
<dbReference type="OrthoDB" id="5484652at2"/>
<keyword evidence="1" id="KW-0732">Signal</keyword>
<gene>
    <name evidence="2" type="ORF">E8A74_29435</name>
</gene>
<proteinExistence type="predicted"/>
<feature type="chain" id="PRO_5020187605" evidence="1">
    <location>
        <begin position="22"/>
        <end position="481"/>
    </location>
</feature>
<feature type="signal peptide" evidence="1">
    <location>
        <begin position="1"/>
        <end position="21"/>
    </location>
</feature>
<dbReference type="Proteomes" id="UP000309215">
    <property type="component" value="Unassembled WGS sequence"/>
</dbReference>
<dbReference type="AlphaFoldDB" id="A0A4U1J4A3"/>
<reference evidence="2 3" key="1">
    <citation type="submission" date="2019-04" db="EMBL/GenBank/DDBJ databases">
        <authorList>
            <person name="Li Y."/>
            <person name="Wang J."/>
        </authorList>
    </citation>
    <scope>NUCLEOTIDE SEQUENCE [LARGE SCALE GENOMIC DNA]</scope>
    <source>
        <strain evidence="2 3">DSM 14668</strain>
    </source>
</reference>
<keyword evidence="3" id="KW-1185">Reference proteome</keyword>
<dbReference type="PROSITE" id="PS51257">
    <property type="entry name" value="PROKAR_LIPOPROTEIN"/>
    <property type="match status" value="1"/>
</dbReference>
<comment type="caution">
    <text evidence="2">The sequence shown here is derived from an EMBL/GenBank/DDBJ whole genome shotgun (WGS) entry which is preliminary data.</text>
</comment>
<accession>A0A4U1J4A3</accession>
<protein>
    <submittedName>
        <fullName evidence="2">Uncharacterized protein</fullName>
    </submittedName>
</protein>
<organism evidence="2 3">
    <name type="scientific">Polyangium fumosum</name>
    <dbReference type="NCBI Taxonomy" id="889272"/>
    <lineage>
        <taxon>Bacteria</taxon>
        <taxon>Pseudomonadati</taxon>
        <taxon>Myxococcota</taxon>
        <taxon>Polyangia</taxon>
        <taxon>Polyangiales</taxon>
        <taxon>Polyangiaceae</taxon>
        <taxon>Polyangium</taxon>
    </lineage>
</organism>
<evidence type="ECO:0000256" key="1">
    <source>
        <dbReference type="SAM" id="SignalP"/>
    </source>
</evidence>
<dbReference type="EMBL" id="SSMQ01000036">
    <property type="protein sequence ID" value="TKD01992.1"/>
    <property type="molecule type" value="Genomic_DNA"/>
</dbReference>
<dbReference type="RefSeq" id="WP_136932430.1">
    <property type="nucleotide sequence ID" value="NZ_SSMQ01000036.1"/>
</dbReference>